<dbReference type="EMBL" id="BMRB01000007">
    <property type="protein sequence ID" value="GGS54027.1"/>
    <property type="molecule type" value="Genomic_DNA"/>
</dbReference>
<keyword evidence="4" id="KW-1185">Reference proteome</keyword>
<feature type="region of interest" description="Disordered" evidence="1">
    <location>
        <begin position="33"/>
        <end position="96"/>
    </location>
</feature>
<gene>
    <name evidence="3" type="ORF">GCM10010171_56440</name>
</gene>
<dbReference type="Gene3D" id="2.30.30.1060">
    <property type="match status" value="1"/>
</dbReference>
<dbReference type="Pfam" id="PF11160">
    <property type="entry name" value="Hva1_TUDOR"/>
    <property type="match status" value="1"/>
</dbReference>
<feature type="compositionally biased region" description="Basic and acidic residues" evidence="1">
    <location>
        <begin position="66"/>
        <end position="96"/>
    </location>
</feature>
<feature type="compositionally biased region" description="Acidic residues" evidence="1">
    <location>
        <begin position="48"/>
        <end position="58"/>
    </location>
</feature>
<evidence type="ECO:0000313" key="3">
    <source>
        <dbReference type="EMBL" id="GGS54027.1"/>
    </source>
</evidence>
<reference evidence="3" key="1">
    <citation type="journal article" date="2014" name="Int. J. Syst. Evol. Microbiol.">
        <title>Complete genome sequence of Corynebacterium casei LMG S-19264T (=DSM 44701T), isolated from a smear-ripened cheese.</title>
        <authorList>
            <consortium name="US DOE Joint Genome Institute (JGI-PGF)"/>
            <person name="Walter F."/>
            <person name="Albersmeier A."/>
            <person name="Kalinowski J."/>
            <person name="Ruckert C."/>
        </authorList>
    </citation>
    <scope>NUCLEOTIDE SEQUENCE</scope>
    <source>
        <strain evidence="3">JCM 3276</strain>
    </source>
</reference>
<organism evidence="3 4">
    <name type="scientific">Actinokineospora fastidiosa</name>
    <dbReference type="NCBI Taxonomy" id="1816"/>
    <lineage>
        <taxon>Bacteria</taxon>
        <taxon>Bacillati</taxon>
        <taxon>Actinomycetota</taxon>
        <taxon>Actinomycetes</taxon>
        <taxon>Pseudonocardiales</taxon>
        <taxon>Pseudonocardiaceae</taxon>
        <taxon>Actinokineospora</taxon>
    </lineage>
</organism>
<dbReference type="InterPro" id="IPR021331">
    <property type="entry name" value="Hva1_TUDOR"/>
</dbReference>
<comment type="caution">
    <text evidence="3">The sequence shown here is derived from an EMBL/GenBank/DDBJ whole genome shotgun (WGS) entry which is preliminary data.</text>
</comment>
<protein>
    <recommendedName>
        <fullName evidence="2">Hypervirulence associated protein TUDOR domain-containing protein</fullName>
    </recommendedName>
</protein>
<dbReference type="AlphaFoldDB" id="A0A918GS89"/>
<evidence type="ECO:0000313" key="4">
    <source>
        <dbReference type="Proteomes" id="UP000660680"/>
    </source>
</evidence>
<feature type="domain" description="Hypervirulence associated protein TUDOR" evidence="2">
    <location>
        <begin position="33"/>
        <end position="91"/>
    </location>
</feature>
<accession>A0A918GS89</accession>
<proteinExistence type="predicted"/>
<dbReference type="Proteomes" id="UP000660680">
    <property type="component" value="Unassembled WGS sequence"/>
</dbReference>
<sequence length="96" mass="10700">MRVVPRPWEAASYPVRSTSGEERAMAEDKFRKGDKVEWSSHGGKAVGEVEEEITEDTEAAGRTVRASKEDPQYRVRSDKSGKDAVHKPGALRRAED</sequence>
<evidence type="ECO:0000256" key="1">
    <source>
        <dbReference type="SAM" id="MobiDB-lite"/>
    </source>
</evidence>
<name>A0A918GS89_9PSEU</name>
<reference evidence="3" key="2">
    <citation type="submission" date="2020-09" db="EMBL/GenBank/DDBJ databases">
        <authorList>
            <person name="Sun Q."/>
            <person name="Ohkuma M."/>
        </authorList>
    </citation>
    <scope>NUCLEOTIDE SEQUENCE</scope>
    <source>
        <strain evidence="3">JCM 3276</strain>
    </source>
</reference>
<evidence type="ECO:0000259" key="2">
    <source>
        <dbReference type="Pfam" id="PF11160"/>
    </source>
</evidence>